<feature type="domain" description="RGS" evidence="4">
    <location>
        <begin position="329"/>
        <end position="461"/>
    </location>
</feature>
<dbReference type="SMART" id="SM00312">
    <property type="entry name" value="PX"/>
    <property type="match status" value="1"/>
</dbReference>
<dbReference type="GO" id="GO:0097352">
    <property type="term" value="P:autophagosome maturation"/>
    <property type="evidence" value="ECO:0007669"/>
    <property type="project" value="TreeGrafter"/>
</dbReference>
<dbReference type="OMA" id="YMFMQHI"/>
<dbReference type="AlphaFoldDB" id="A0A914ARJ9"/>
<dbReference type="PROSITE" id="PS50132">
    <property type="entry name" value="RGS"/>
    <property type="match status" value="1"/>
</dbReference>
<sequence length="921" mass="105722">MAAWQVICKEVANLRELMARNGRFSAAIGCLTLLTVVFYNHLSILAIPWFFLGGMASFYILFSRISVLPNLLIMYERKKPLTAREQPLAHICTVCGDSDCMRHKSDLTLNKVQPWNDIYIPERVDVALSELFELIFRDYVYSWYTPLISKEEEFVNELRVTLRHLVAVVLRRVRDVDLPTFILDKLVKAALCHLDVLLRAKQKAKWGEDFQELVFKTYGNHLHCAVRNRKAELEYLRHLCEMLFPLLIPRNSHDNKATQTFVREVASGSIFLLGMDVVADPDIVNKLLMIFFDEEPFPPATDPPSEKVVLLESFSNIHPVNKSSALQYEMSEILGDHSLLFPFLQYMKRDGALNILQFCLTVEDFNRRSLVPDMTDEQKQSLHGEAQDLHLLYFAPGAVDKIKFDEDIEAEMQEIVNGPYEGVTRLRTSSTLFRAYEHAYKLMENVFCPLFHHSDEYFTLMCGKRRQVLPKQATRVVTKRSSDPIAAMHRLGSRIKGVFRSSNADSDTASMSSLDIAESESSQPPSDTELLSDEEEAGMKSPIHDMSAWRVSIPRIDARLDGTKDYCVYVIDVQRIDVKEGGGEETSWEVERRYHEFHVLEAKLKEFHGIFEDAQLPQRRPLHPFASISLDFMEKRKDSCEKFLQTLLTKPNLRSSQLLYSFLTKSEEFVNKFLGDVNLGKLVRTMSYRVIKERGQHLDPFLQSFIASVEAPKPKAGKMEEAVDPAKHLAEKLDSPIFGDNAGLPLIRETLKEPGPDPSADYLQLNGIFDYILYLATAVFNVAPWMHQGLIVFQKLFKNSLETFLDSYLAKKLEIVQSEEQVEDIIHNLRDVLFFDDEPPRTDAQKQQRKEETFQQMLDFFPKQLHQVIGEDKFCAGLRFVFDGLQYPKLNKQLAYTLLDIVLLEAFPELAVNVKDPSAEV</sequence>
<protein>
    <recommendedName>
        <fullName evidence="9">Sorting nexin-14-like</fullName>
    </recommendedName>
</protein>
<evidence type="ECO:0000256" key="3">
    <source>
        <dbReference type="SAM" id="Phobius"/>
    </source>
</evidence>
<dbReference type="GO" id="GO:0080025">
    <property type="term" value="F:phosphatidylinositol-3,5-bisphosphate binding"/>
    <property type="evidence" value="ECO:0007669"/>
    <property type="project" value="InterPro"/>
</dbReference>
<evidence type="ECO:0000259" key="5">
    <source>
        <dbReference type="PROSITE" id="PS50195"/>
    </source>
</evidence>
<dbReference type="InterPro" id="IPR003114">
    <property type="entry name" value="Phox_assoc"/>
</dbReference>
<dbReference type="RefSeq" id="XP_038066278.1">
    <property type="nucleotide sequence ID" value="XM_038210350.1"/>
</dbReference>
<dbReference type="InterPro" id="IPR036871">
    <property type="entry name" value="PX_dom_sf"/>
</dbReference>
<dbReference type="InterPro" id="IPR016137">
    <property type="entry name" value="RGS"/>
</dbReference>
<dbReference type="Gene3D" id="3.30.1520.10">
    <property type="entry name" value="Phox-like domain"/>
    <property type="match status" value="1"/>
</dbReference>
<proteinExistence type="inferred from homology"/>
<keyword evidence="3" id="KW-0472">Membrane</keyword>
<evidence type="ECO:0000259" key="4">
    <source>
        <dbReference type="PROSITE" id="PS50132"/>
    </source>
</evidence>
<dbReference type="EnsemblMetazoa" id="XM_038210350.1">
    <property type="protein sequence ID" value="XP_038066278.1"/>
    <property type="gene ID" value="LOC119736308"/>
</dbReference>
<feature type="domain" description="PX" evidence="5">
    <location>
        <begin position="547"/>
        <end position="670"/>
    </location>
</feature>
<feature type="transmembrane region" description="Helical" evidence="3">
    <location>
        <begin position="24"/>
        <end position="50"/>
    </location>
</feature>
<evidence type="ECO:0000259" key="6">
    <source>
        <dbReference type="PROSITE" id="PS51207"/>
    </source>
</evidence>
<dbReference type="InterPro" id="IPR013937">
    <property type="entry name" value="Sorting_nexin_C"/>
</dbReference>
<dbReference type="InterPro" id="IPR037436">
    <property type="entry name" value="SNX14_PX"/>
</dbReference>
<dbReference type="SUPFAM" id="SSF48097">
    <property type="entry name" value="Regulator of G-protein signaling, RGS"/>
    <property type="match status" value="1"/>
</dbReference>
<dbReference type="InterPro" id="IPR044926">
    <property type="entry name" value="RGS_subdomain_2"/>
</dbReference>
<feature type="region of interest" description="Disordered" evidence="2">
    <location>
        <begin position="502"/>
        <end position="535"/>
    </location>
</feature>
<dbReference type="SUPFAM" id="SSF64268">
    <property type="entry name" value="PX domain"/>
    <property type="match status" value="1"/>
</dbReference>
<dbReference type="PROSITE" id="PS51207">
    <property type="entry name" value="PXA"/>
    <property type="match status" value="1"/>
</dbReference>
<keyword evidence="3" id="KW-0812">Transmembrane</keyword>
<dbReference type="SMART" id="SM00313">
    <property type="entry name" value="PXA"/>
    <property type="match status" value="1"/>
</dbReference>
<dbReference type="PANTHER" id="PTHR22775">
    <property type="entry name" value="SORTING NEXIN"/>
    <property type="match status" value="1"/>
</dbReference>
<evidence type="ECO:0000256" key="2">
    <source>
        <dbReference type="SAM" id="MobiDB-lite"/>
    </source>
</evidence>
<dbReference type="OrthoDB" id="5957963at2759"/>
<reference evidence="7" key="1">
    <citation type="submission" date="2022-11" db="UniProtKB">
        <authorList>
            <consortium name="EnsemblMetazoa"/>
        </authorList>
    </citation>
    <scope>IDENTIFICATION</scope>
</reference>
<evidence type="ECO:0000313" key="7">
    <source>
        <dbReference type="EnsemblMetazoa" id="XP_038066278.1"/>
    </source>
</evidence>
<dbReference type="Pfam" id="PF02194">
    <property type="entry name" value="PXA"/>
    <property type="match status" value="1"/>
</dbReference>
<evidence type="ECO:0000256" key="1">
    <source>
        <dbReference type="ARBA" id="ARBA00010883"/>
    </source>
</evidence>
<evidence type="ECO:0000313" key="8">
    <source>
        <dbReference type="Proteomes" id="UP000887568"/>
    </source>
</evidence>
<feature type="compositionally biased region" description="Polar residues" evidence="2">
    <location>
        <begin position="502"/>
        <end position="526"/>
    </location>
</feature>
<name>A0A914ARJ9_PATMI</name>
<dbReference type="Gene3D" id="1.10.167.10">
    <property type="entry name" value="Regulator of G-protein Signalling 4, domain 2"/>
    <property type="match status" value="1"/>
</dbReference>
<comment type="similarity">
    <text evidence="1">Belongs to the sorting nexin family.</text>
</comment>
<dbReference type="CDD" id="cd06877">
    <property type="entry name" value="PX_SNX14"/>
    <property type="match status" value="1"/>
</dbReference>
<dbReference type="InterPro" id="IPR037892">
    <property type="entry name" value="SNX14_RGS"/>
</dbReference>
<keyword evidence="3" id="KW-1133">Transmembrane helix</keyword>
<dbReference type="CDD" id="cd08722">
    <property type="entry name" value="RGS_SNX14"/>
    <property type="match status" value="1"/>
</dbReference>
<dbReference type="PROSITE" id="PS50195">
    <property type="entry name" value="PX"/>
    <property type="match status" value="1"/>
</dbReference>
<dbReference type="Pfam" id="PF08628">
    <property type="entry name" value="Nexin_C"/>
    <property type="match status" value="1"/>
</dbReference>
<feature type="domain" description="PXA" evidence="6">
    <location>
        <begin position="121"/>
        <end position="296"/>
    </location>
</feature>
<dbReference type="Pfam" id="PF00615">
    <property type="entry name" value="RGS"/>
    <property type="match status" value="1"/>
</dbReference>
<dbReference type="Pfam" id="PF00787">
    <property type="entry name" value="PX"/>
    <property type="match status" value="1"/>
</dbReference>
<dbReference type="Proteomes" id="UP000887568">
    <property type="component" value="Unplaced"/>
</dbReference>
<dbReference type="InterPro" id="IPR036305">
    <property type="entry name" value="RGS_sf"/>
</dbReference>
<dbReference type="GeneID" id="119736308"/>
<accession>A0A914ARJ9</accession>
<dbReference type="InterPro" id="IPR001683">
    <property type="entry name" value="PX_dom"/>
</dbReference>
<dbReference type="PANTHER" id="PTHR22775:SF44">
    <property type="entry name" value="SORTING NEXIN-14"/>
    <property type="match status" value="1"/>
</dbReference>
<keyword evidence="8" id="KW-1185">Reference proteome</keyword>
<organism evidence="7 8">
    <name type="scientific">Patiria miniata</name>
    <name type="common">Bat star</name>
    <name type="synonym">Asterina miniata</name>
    <dbReference type="NCBI Taxonomy" id="46514"/>
    <lineage>
        <taxon>Eukaryota</taxon>
        <taxon>Metazoa</taxon>
        <taxon>Echinodermata</taxon>
        <taxon>Eleutherozoa</taxon>
        <taxon>Asterozoa</taxon>
        <taxon>Asteroidea</taxon>
        <taxon>Valvatacea</taxon>
        <taxon>Valvatida</taxon>
        <taxon>Asterinidae</taxon>
        <taxon>Patiria</taxon>
    </lineage>
</organism>
<evidence type="ECO:0008006" key="9">
    <source>
        <dbReference type="Google" id="ProtNLM"/>
    </source>
</evidence>
<dbReference type="GO" id="GO:0005770">
    <property type="term" value="C:late endosome"/>
    <property type="evidence" value="ECO:0007669"/>
    <property type="project" value="TreeGrafter"/>
</dbReference>